<feature type="domain" description="HTH luxR-type" evidence="4">
    <location>
        <begin position="423"/>
        <end position="487"/>
    </location>
</feature>
<dbReference type="GO" id="GO:0003677">
    <property type="term" value="F:DNA binding"/>
    <property type="evidence" value="ECO:0007669"/>
    <property type="project" value="InterPro"/>
</dbReference>
<feature type="transmembrane region" description="Helical" evidence="3">
    <location>
        <begin position="339"/>
        <end position="359"/>
    </location>
</feature>
<dbReference type="InterPro" id="IPR000792">
    <property type="entry name" value="Tscrpt_reg_LuxR_C"/>
</dbReference>
<dbReference type="RefSeq" id="WP_059138002.1">
    <property type="nucleotide sequence ID" value="NZ_LMAI01000021.1"/>
</dbReference>
<dbReference type="InterPro" id="IPR016032">
    <property type="entry name" value="Sig_transdc_resp-reg_C-effctor"/>
</dbReference>
<dbReference type="SMART" id="SM00421">
    <property type="entry name" value="HTH_LUXR"/>
    <property type="match status" value="1"/>
</dbReference>
<dbReference type="AlphaFoldDB" id="A0A101CCS2"/>
<accession>A0A101CCS2</accession>
<feature type="coiled-coil region" evidence="2">
    <location>
        <begin position="362"/>
        <end position="403"/>
    </location>
</feature>
<evidence type="ECO:0000259" key="4">
    <source>
        <dbReference type="PROSITE" id="PS50043"/>
    </source>
</evidence>
<protein>
    <recommendedName>
        <fullName evidence="4">HTH luxR-type domain-containing protein</fullName>
    </recommendedName>
</protein>
<evidence type="ECO:0000256" key="2">
    <source>
        <dbReference type="SAM" id="Coils"/>
    </source>
</evidence>
<keyword evidence="1" id="KW-0802">TPR repeat</keyword>
<dbReference type="SUPFAM" id="SSF48452">
    <property type="entry name" value="TPR-like"/>
    <property type="match status" value="1"/>
</dbReference>
<keyword evidence="3" id="KW-1133">Transmembrane helix</keyword>
<evidence type="ECO:0000256" key="1">
    <source>
        <dbReference type="PROSITE-ProRule" id="PRU00339"/>
    </source>
</evidence>
<dbReference type="PROSITE" id="PS50005">
    <property type="entry name" value="TPR"/>
    <property type="match status" value="1"/>
</dbReference>
<organism evidence="5 6">
    <name type="scientific">Chryseobacterium aquaticum subsp. greenlandense</name>
    <dbReference type="NCBI Taxonomy" id="345663"/>
    <lineage>
        <taxon>Bacteria</taxon>
        <taxon>Pseudomonadati</taxon>
        <taxon>Bacteroidota</taxon>
        <taxon>Flavobacteriia</taxon>
        <taxon>Flavobacteriales</taxon>
        <taxon>Weeksellaceae</taxon>
        <taxon>Chryseobacterium group</taxon>
        <taxon>Chryseobacterium</taxon>
    </lineage>
</organism>
<dbReference type="PROSITE" id="PS50043">
    <property type="entry name" value="HTH_LUXR_2"/>
    <property type="match status" value="1"/>
</dbReference>
<evidence type="ECO:0000313" key="5">
    <source>
        <dbReference type="EMBL" id="KUJ53886.1"/>
    </source>
</evidence>
<dbReference type="Pfam" id="PF00196">
    <property type="entry name" value="GerE"/>
    <property type="match status" value="1"/>
</dbReference>
<keyword evidence="2" id="KW-0175">Coiled coil</keyword>
<name>A0A101CCS2_9FLAO</name>
<sequence>MNLKIVITFIVLVFQTVFAFAQKSSYFDENLENEYRNINKITLQNPTKGLDLSKKLIEKAKNNNNPYYELAGMSLIDYVYKSNNDYKKLLNSSELTIAKSIQIKDYRREIEAYSSKSWALMHMGMLPEAKKILDDTSKIFDKLSLDDDNVEVMGVFMAAYGEFYNLQEKDEESIKKDYIALDYFLKIKNNNNRNMHLIDTYSNIGLAYSYQQKIDSAFFYFKTAKDLIPITKSYSKKSENIIYFGYGSGFNDEKKYKEAIPYLIKSLDISKKNGYEDIYVETLNQLSISFKESKNKNSPYYQQYLIAKKEYEQKNKLKSSEIEEIKKQGLSFFDRNKTVILSISILLISFFLYLTFYLLRKSKKIEEKHQEVTETVKEQYEEITELKTKVNDAFEEVLNLAKKNDASFLKRFSEVYDKLYNDLLKEYPQLSETQLKILFFSYLGFSTKDIANNTNTSPRTVQTHKYNIRKLIKISSDEDFIKWMRNF</sequence>
<dbReference type="EMBL" id="LMAI01000021">
    <property type="protein sequence ID" value="KUJ53886.1"/>
    <property type="molecule type" value="Genomic_DNA"/>
</dbReference>
<evidence type="ECO:0000256" key="3">
    <source>
        <dbReference type="SAM" id="Phobius"/>
    </source>
</evidence>
<proteinExistence type="predicted"/>
<dbReference type="InterPro" id="IPR036388">
    <property type="entry name" value="WH-like_DNA-bd_sf"/>
</dbReference>
<dbReference type="SMART" id="SM00028">
    <property type="entry name" value="TPR"/>
    <property type="match status" value="3"/>
</dbReference>
<comment type="caution">
    <text evidence="5">The sequence shown here is derived from an EMBL/GenBank/DDBJ whole genome shotgun (WGS) entry which is preliminary data.</text>
</comment>
<keyword evidence="3" id="KW-0472">Membrane</keyword>
<dbReference type="Proteomes" id="UP000054388">
    <property type="component" value="Unassembled WGS sequence"/>
</dbReference>
<dbReference type="Gene3D" id="1.10.10.10">
    <property type="entry name" value="Winged helix-like DNA-binding domain superfamily/Winged helix DNA-binding domain"/>
    <property type="match status" value="1"/>
</dbReference>
<keyword evidence="3" id="KW-0812">Transmembrane</keyword>
<reference evidence="5 6" key="1">
    <citation type="submission" date="2015-10" db="EMBL/GenBank/DDBJ databases">
        <title>Genome sequence of Chryseobacterium greenlandense.</title>
        <authorList>
            <person name="Newman J."/>
            <person name="Fischer K."/>
            <person name="Miller J."/>
        </authorList>
    </citation>
    <scope>NUCLEOTIDE SEQUENCE [LARGE SCALE GENOMIC DNA]</scope>
    <source>
        <strain evidence="5 6">UMB34</strain>
    </source>
</reference>
<feature type="repeat" description="TPR" evidence="1">
    <location>
        <begin position="198"/>
        <end position="231"/>
    </location>
</feature>
<gene>
    <name evidence="5" type="ORF">AR686_18195</name>
</gene>
<dbReference type="InterPro" id="IPR019734">
    <property type="entry name" value="TPR_rpt"/>
</dbReference>
<dbReference type="GO" id="GO:0006355">
    <property type="term" value="P:regulation of DNA-templated transcription"/>
    <property type="evidence" value="ECO:0007669"/>
    <property type="project" value="InterPro"/>
</dbReference>
<dbReference type="InterPro" id="IPR011990">
    <property type="entry name" value="TPR-like_helical_dom_sf"/>
</dbReference>
<dbReference type="Gene3D" id="1.25.40.10">
    <property type="entry name" value="Tetratricopeptide repeat domain"/>
    <property type="match status" value="1"/>
</dbReference>
<dbReference type="SUPFAM" id="SSF46894">
    <property type="entry name" value="C-terminal effector domain of the bipartite response regulators"/>
    <property type="match status" value="1"/>
</dbReference>
<evidence type="ECO:0000313" key="6">
    <source>
        <dbReference type="Proteomes" id="UP000054388"/>
    </source>
</evidence>